<dbReference type="OrthoDB" id="9759601at2"/>
<organism evidence="2 3">
    <name type="scientific">Rubripirellula reticaptiva</name>
    <dbReference type="NCBI Taxonomy" id="2528013"/>
    <lineage>
        <taxon>Bacteria</taxon>
        <taxon>Pseudomonadati</taxon>
        <taxon>Planctomycetota</taxon>
        <taxon>Planctomycetia</taxon>
        <taxon>Pirellulales</taxon>
        <taxon>Pirellulaceae</taxon>
        <taxon>Rubripirellula</taxon>
    </lineage>
</organism>
<accession>A0A5C6EIX5</accession>
<dbReference type="RefSeq" id="WP_146536766.1">
    <property type="nucleotide sequence ID" value="NZ_SJPX01000005.1"/>
</dbReference>
<dbReference type="Gene3D" id="1.10.3210.10">
    <property type="entry name" value="Hypothetical protein af1432"/>
    <property type="match status" value="1"/>
</dbReference>
<dbReference type="InterPro" id="IPR003607">
    <property type="entry name" value="HD/PDEase_dom"/>
</dbReference>
<dbReference type="SUPFAM" id="SSF109604">
    <property type="entry name" value="HD-domain/PDEase-like"/>
    <property type="match status" value="1"/>
</dbReference>
<dbReference type="Proteomes" id="UP000317977">
    <property type="component" value="Unassembled WGS sequence"/>
</dbReference>
<protein>
    <submittedName>
        <fullName evidence="2">Cyclic di-GMP phosphodiesterase response regulator RpfG</fullName>
        <ecNumber evidence="2">3.1.4.52</ecNumber>
    </submittedName>
</protein>
<dbReference type="EMBL" id="SJPX01000005">
    <property type="protein sequence ID" value="TWU48405.1"/>
    <property type="molecule type" value="Genomic_DNA"/>
</dbReference>
<reference evidence="2 3" key="1">
    <citation type="submission" date="2019-02" db="EMBL/GenBank/DDBJ databases">
        <title>Deep-cultivation of Planctomycetes and their phenomic and genomic characterization uncovers novel biology.</title>
        <authorList>
            <person name="Wiegand S."/>
            <person name="Jogler M."/>
            <person name="Boedeker C."/>
            <person name="Pinto D."/>
            <person name="Vollmers J."/>
            <person name="Rivas-Marin E."/>
            <person name="Kohn T."/>
            <person name="Peeters S.H."/>
            <person name="Heuer A."/>
            <person name="Rast P."/>
            <person name="Oberbeckmann S."/>
            <person name="Bunk B."/>
            <person name="Jeske O."/>
            <person name="Meyerdierks A."/>
            <person name="Storesund J.E."/>
            <person name="Kallscheuer N."/>
            <person name="Luecker S."/>
            <person name="Lage O.M."/>
            <person name="Pohl T."/>
            <person name="Merkel B.J."/>
            <person name="Hornburger P."/>
            <person name="Mueller R.-W."/>
            <person name="Bruemmer F."/>
            <person name="Labrenz M."/>
            <person name="Spormann A.M."/>
            <person name="Op Den Camp H."/>
            <person name="Overmann J."/>
            <person name="Amann R."/>
            <person name="Jetten M.S.M."/>
            <person name="Mascher T."/>
            <person name="Medema M.H."/>
            <person name="Devos D.P."/>
            <person name="Kaster A.-K."/>
            <person name="Ovreas L."/>
            <person name="Rohde M."/>
            <person name="Galperin M.Y."/>
            <person name="Jogler C."/>
        </authorList>
    </citation>
    <scope>NUCLEOTIDE SEQUENCE [LARGE SCALE GENOMIC DNA]</scope>
    <source>
        <strain evidence="2 3">Poly59</strain>
    </source>
</reference>
<dbReference type="InterPro" id="IPR037522">
    <property type="entry name" value="HD_GYP_dom"/>
</dbReference>
<gene>
    <name evidence="2" type="primary">rpfG_8</name>
    <name evidence="2" type="ORF">Poly59_52530</name>
</gene>
<evidence type="ECO:0000259" key="1">
    <source>
        <dbReference type="PROSITE" id="PS51832"/>
    </source>
</evidence>
<dbReference type="GO" id="GO:0071111">
    <property type="term" value="F:cyclic-guanylate-specific phosphodiesterase activity"/>
    <property type="evidence" value="ECO:0007669"/>
    <property type="project" value="UniProtKB-EC"/>
</dbReference>
<dbReference type="PANTHER" id="PTHR43155">
    <property type="entry name" value="CYCLIC DI-GMP PHOSPHODIESTERASE PA4108-RELATED"/>
    <property type="match status" value="1"/>
</dbReference>
<dbReference type="Pfam" id="PF13487">
    <property type="entry name" value="HD_5"/>
    <property type="match status" value="1"/>
</dbReference>
<keyword evidence="2" id="KW-0378">Hydrolase</keyword>
<evidence type="ECO:0000313" key="3">
    <source>
        <dbReference type="Proteomes" id="UP000317977"/>
    </source>
</evidence>
<comment type="caution">
    <text evidence="2">The sequence shown here is derived from an EMBL/GenBank/DDBJ whole genome shotgun (WGS) entry which is preliminary data.</text>
</comment>
<dbReference type="PROSITE" id="PS51832">
    <property type="entry name" value="HD_GYP"/>
    <property type="match status" value="1"/>
</dbReference>
<dbReference type="PANTHER" id="PTHR43155:SF2">
    <property type="entry name" value="CYCLIC DI-GMP PHOSPHODIESTERASE PA4108"/>
    <property type="match status" value="1"/>
</dbReference>
<dbReference type="SMART" id="SM00471">
    <property type="entry name" value="HDc"/>
    <property type="match status" value="1"/>
</dbReference>
<dbReference type="EC" id="3.1.4.52" evidence="2"/>
<keyword evidence="3" id="KW-1185">Reference proteome</keyword>
<evidence type="ECO:0000313" key="2">
    <source>
        <dbReference type="EMBL" id="TWU48405.1"/>
    </source>
</evidence>
<proteinExistence type="predicted"/>
<name>A0A5C6EIX5_9BACT</name>
<feature type="domain" description="HD-GYP" evidence="1">
    <location>
        <begin position="172"/>
        <end position="370"/>
    </location>
</feature>
<dbReference type="AlphaFoldDB" id="A0A5C6EIX5"/>
<dbReference type="CDD" id="cd00077">
    <property type="entry name" value="HDc"/>
    <property type="match status" value="1"/>
</dbReference>
<sequence length="424" mass="46223">MKCKKVPLSTLKAGAILSAPVIDPIDSRVKLLAQGTRITNDFLQRLESRRITSVVLSVRDIAILMAFTPQGRRTKVPPPPVYVTSRSANDYSDAMDNHVLESGPLELTTEDRPLSSEFTKPADCAYADGLTIQWANESDARINNVNTFLADTATDQSTDIGALRVTCFDLLDMIMEDQDALVCWACAPYESDYPSRHGLHVAALALAIGTEMGLGRTDLMELGIGCLMHDSGMQAVGLNMFDTNQPLVPGQLNRLADHPVRAIEIAGGYGEEISSQARFVIYQLHERGDGSGYPRGLTAEAIHPLAKIAAVADAFIGMLTNRKHRLAILGYHAVVNLLDEMKAGKFDAAVLRAMLKVTSLYPIGSRVTLTGHKIGRVIRSGGADFLLPTIEMWDENFPDRKPDIVNLRREPAYQITGSIPARAA</sequence>